<comment type="caution">
    <text evidence="2">The sequence shown here is derived from an EMBL/GenBank/DDBJ whole genome shotgun (WGS) entry which is preliminary data.</text>
</comment>
<evidence type="ECO:0000256" key="1">
    <source>
        <dbReference type="SAM" id="Phobius"/>
    </source>
</evidence>
<gene>
    <name evidence="2" type="ORF">FB556_2218</name>
</gene>
<organism evidence="2 3">
    <name type="scientific">Enteractinococcus coprophilus</name>
    <dbReference type="NCBI Taxonomy" id="1027633"/>
    <lineage>
        <taxon>Bacteria</taxon>
        <taxon>Bacillati</taxon>
        <taxon>Actinomycetota</taxon>
        <taxon>Actinomycetes</taxon>
        <taxon>Micrococcales</taxon>
        <taxon>Micrococcaceae</taxon>
    </lineage>
</organism>
<name>A0A543AGM2_9MICC</name>
<sequence>MSVRTTIHTWAQRAMDSDNGRISLVALFSLLVFLPVSFPLNTMVIDRFPSLLPSDGIDPLFVLIYIGVYWFIYTVFYCVVTVWWFSRLASEPFHEKLRTTSRGVSEPRKLSTAVIRSDGTMSISLQMCLLALVFTVVVMTVPDFRGEFMMKVIALLVSFSNWVAVVVTQTLAYARVQAQDSDGVAIQFAGTTDAVWGDYFSLALGISTMLGPADATLQGRRVRTTVRWHALVSFAFNSMVIASLATLMLST</sequence>
<keyword evidence="1" id="KW-1133">Transmembrane helix</keyword>
<dbReference type="OrthoDB" id="4964691at2"/>
<accession>A0A543AGM2</accession>
<dbReference type="Pfam" id="PF07077">
    <property type="entry name" value="DUF1345"/>
    <property type="match status" value="1"/>
</dbReference>
<dbReference type="AlphaFoldDB" id="A0A543AGM2"/>
<dbReference type="EMBL" id="VFOU01000003">
    <property type="protein sequence ID" value="TQL71722.1"/>
    <property type="molecule type" value="Genomic_DNA"/>
</dbReference>
<feature type="transmembrane region" description="Helical" evidence="1">
    <location>
        <begin position="123"/>
        <end position="142"/>
    </location>
</feature>
<protein>
    <submittedName>
        <fullName evidence="2">Uncharacterized protein DUF1345</fullName>
    </submittedName>
</protein>
<dbReference type="InterPro" id="IPR009781">
    <property type="entry name" value="DUF1345"/>
</dbReference>
<keyword evidence="1" id="KW-0472">Membrane</keyword>
<dbReference type="Proteomes" id="UP000319746">
    <property type="component" value="Unassembled WGS sequence"/>
</dbReference>
<feature type="transmembrane region" description="Helical" evidence="1">
    <location>
        <begin position="60"/>
        <end position="85"/>
    </location>
</feature>
<keyword evidence="1" id="KW-0812">Transmembrane</keyword>
<reference evidence="2 3" key="1">
    <citation type="submission" date="2019-06" db="EMBL/GenBank/DDBJ databases">
        <title>Sequencing the genomes of 1000 actinobacteria strains.</title>
        <authorList>
            <person name="Klenk H.-P."/>
        </authorList>
    </citation>
    <scope>NUCLEOTIDE SEQUENCE [LARGE SCALE GENOMIC DNA]</scope>
    <source>
        <strain evidence="2 3">DSM 24083</strain>
    </source>
</reference>
<proteinExistence type="predicted"/>
<feature type="transmembrane region" description="Helical" evidence="1">
    <location>
        <begin position="21"/>
        <end position="40"/>
    </location>
</feature>
<feature type="transmembrane region" description="Helical" evidence="1">
    <location>
        <begin position="228"/>
        <end position="249"/>
    </location>
</feature>
<keyword evidence="3" id="KW-1185">Reference proteome</keyword>
<dbReference type="RefSeq" id="WP_141867532.1">
    <property type="nucleotide sequence ID" value="NZ_BAABAN010000001.1"/>
</dbReference>
<evidence type="ECO:0000313" key="2">
    <source>
        <dbReference type="EMBL" id="TQL71722.1"/>
    </source>
</evidence>
<evidence type="ECO:0000313" key="3">
    <source>
        <dbReference type="Proteomes" id="UP000319746"/>
    </source>
</evidence>
<feature type="transmembrane region" description="Helical" evidence="1">
    <location>
        <begin position="148"/>
        <end position="167"/>
    </location>
</feature>